<feature type="domain" description="Alpha fucosidase A-like C-terminal" evidence="3">
    <location>
        <begin position="711"/>
        <end position="763"/>
    </location>
</feature>
<dbReference type="Pfam" id="PF22124">
    <property type="entry name" value="Glyco_hydro_95_cat"/>
    <property type="match status" value="1"/>
</dbReference>
<reference evidence="5 6" key="1">
    <citation type="submission" date="2024-04" db="EMBL/GenBank/DDBJ databases">
        <title>Novel species of the genus Ideonella isolated from streams.</title>
        <authorList>
            <person name="Lu H."/>
        </authorList>
    </citation>
    <scope>NUCLEOTIDE SEQUENCE [LARGE SCALE GENOMIC DNA]</scope>
    <source>
        <strain evidence="5 6">LYT19W</strain>
    </source>
</reference>
<sequence>MKQLLAAVAMACALPLLAGPASAAPEMTLHYRQPAPLSYDGWEREALPIGNGRLGAMLFSQLAHDRVQFNDITLWTGDSRTIGAYQPFGDLFIDLDGHTGTASDYRRELDMAAGRHLLRYTLGGVQYQREAFASHPAQVIVLRLSASAKGQYTGSLRLTDMHGAHIRAAGQRLYATGSLAGWVLPQATGEAPSGNVMAYASQVEVRHEGGSVKVDGDSLVFSGCDALTLILGAGTSYSPDAATGYNGAHPLPRVTAQVSTAAARSVDALRAEHQRDHTALFGRVSLNLGSTAAQRRQLPTDERIAAYTRDGADPELEALHAQYGRYLLIASSRDALPANLQGLWNDSTTPPWNADYHTNINLQMNYWPAEVGNLAELARPLHGFILSQLPRYRQAVADAAAWSLAHPGQQRPGITPWDMNTPMPEDSFLDARGRPLRGWAVRTESNVFGATGYLWNKTGNAWYARHFWEHYAYTQDRRYLREVAWPMMREVCEFWLGHLKALPDGRLVAPMGWSPEHGPVADGVSYDQQIVWDLFNNSVEALDVLGTDRALRQRLAAARDRLAGPRVGRWGQLLEWLDELDDPVLDTPKDTHRHVSHLFGLYPGRQISVAATPALAAAARTTLNARGDAGTGWGMAWKMAFWARLQDGDRAHRMLRGLLATPGARAAEQDGQGSEANNAGGTYPNLFDAHPPFQIDGNFGATAAVAEMLLQSHNGELHLLPALPAAWPDGEVRGLRARGGFEVDMRWAQGRLASATIRAAQGAGGGRVRYGSRTVNLQLKPGQARRLDATLTVLR</sequence>
<comment type="caution">
    <text evidence="5">The sequence shown here is derived from an EMBL/GenBank/DDBJ whole genome shotgun (WGS) entry which is preliminary data.</text>
</comment>
<accession>A0ABU9C0A9</accession>
<dbReference type="PIRSF" id="PIRSF007663">
    <property type="entry name" value="UCP007663"/>
    <property type="match status" value="1"/>
</dbReference>
<dbReference type="Gene3D" id="2.70.98.50">
    <property type="entry name" value="putative glycoside hydrolase family protein from bacillus halodurans"/>
    <property type="match status" value="1"/>
</dbReference>
<evidence type="ECO:0000259" key="2">
    <source>
        <dbReference type="Pfam" id="PF14498"/>
    </source>
</evidence>
<dbReference type="InterPro" id="IPR027414">
    <property type="entry name" value="GH95_N_dom"/>
</dbReference>
<dbReference type="Pfam" id="PF21307">
    <property type="entry name" value="Glyco_hydro_95_C"/>
    <property type="match status" value="1"/>
</dbReference>
<feature type="signal peptide" evidence="1">
    <location>
        <begin position="1"/>
        <end position="23"/>
    </location>
</feature>
<keyword evidence="6" id="KW-1185">Reference proteome</keyword>
<keyword evidence="5" id="KW-0378">Hydrolase</keyword>
<dbReference type="RefSeq" id="WP_341397377.1">
    <property type="nucleotide sequence ID" value="NZ_JBBUTI010000001.1"/>
</dbReference>
<feature type="domain" description="Glycosyl hydrolase family 95 N-terminal" evidence="2">
    <location>
        <begin position="29"/>
        <end position="80"/>
    </location>
</feature>
<evidence type="ECO:0000259" key="3">
    <source>
        <dbReference type="Pfam" id="PF21307"/>
    </source>
</evidence>
<evidence type="ECO:0000259" key="4">
    <source>
        <dbReference type="Pfam" id="PF22124"/>
    </source>
</evidence>
<dbReference type="Gene3D" id="1.50.10.10">
    <property type="match status" value="1"/>
</dbReference>
<dbReference type="InterPro" id="IPR016518">
    <property type="entry name" value="Alpha-L-fucosidase"/>
</dbReference>
<evidence type="ECO:0000256" key="1">
    <source>
        <dbReference type="SAM" id="SignalP"/>
    </source>
</evidence>
<feature type="domain" description="Glycosyl hydrolase family 95 N-terminal" evidence="2">
    <location>
        <begin position="84"/>
        <end position="238"/>
    </location>
</feature>
<dbReference type="InterPro" id="IPR008928">
    <property type="entry name" value="6-hairpin_glycosidase_sf"/>
</dbReference>
<gene>
    <name evidence="5" type="ORF">AACH00_02600</name>
</gene>
<proteinExistence type="predicted"/>
<dbReference type="InterPro" id="IPR049053">
    <property type="entry name" value="AFCA-like_C"/>
</dbReference>
<feature type="domain" description="Glycosyl hydrolase family 95 catalytic" evidence="4">
    <location>
        <begin position="266"/>
        <end position="709"/>
    </location>
</feature>
<dbReference type="GO" id="GO:0016787">
    <property type="term" value="F:hydrolase activity"/>
    <property type="evidence" value="ECO:0007669"/>
    <property type="project" value="UniProtKB-KW"/>
</dbReference>
<dbReference type="PANTHER" id="PTHR31084:SF0">
    <property type="entry name" value="ALPHA-L-FUCOSIDASE 2"/>
    <property type="match status" value="1"/>
</dbReference>
<name>A0ABU9C0A9_9BURK</name>
<dbReference type="Proteomes" id="UP001379945">
    <property type="component" value="Unassembled WGS sequence"/>
</dbReference>
<feature type="chain" id="PRO_5045294395" evidence="1">
    <location>
        <begin position="24"/>
        <end position="795"/>
    </location>
</feature>
<dbReference type="InterPro" id="IPR012341">
    <property type="entry name" value="6hp_glycosidase-like_sf"/>
</dbReference>
<evidence type="ECO:0000313" key="6">
    <source>
        <dbReference type="Proteomes" id="UP001379945"/>
    </source>
</evidence>
<dbReference type="Pfam" id="PF14498">
    <property type="entry name" value="Glyco_hyd_65N_2"/>
    <property type="match status" value="2"/>
</dbReference>
<organism evidence="5 6">
    <name type="scientific">Ideonella margarita</name>
    <dbReference type="NCBI Taxonomy" id="2984191"/>
    <lineage>
        <taxon>Bacteria</taxon>
        <taxon>Pseudomonadati</taxon>
        <taxon>Pseudomonadota</taxon>
        <taxon>Betaproteobacteria</taxon>
        <taxon>Burkholderiales</taxon>
        <taxon>Sphaerotilaceae</taxon>
        <taxon>Ideonella</taxon>
    </lineage>
</organism>
<dbReference type="PANTHER" id="PTHR31084">
    <property type="entry name" value="ALPHA-L-FUCOSIDASE 2"/>
    <property type="match status" value="1"/>
</dbReference>
<keyword evidence="1" id="KW-0732">Signal</keyword>
<dbReference type="SUPFAM" id="SSF48208">
    <property type="entry name" value="Six-hairpin glycosidases"/>
    <property type="match status" value="1"/>
</dbReference>
<evidence type="ECO:0000313" key="5">
    <source>
        <dbReference type="EMBL" id="MEK8045233.1"/>
    </source>
</evidence>
<protein>
    <submittedName>
        <fullName evidence="5">Glycoside hydrolase family 95 protein</fullName>
    </submittedName>
</protein>
<dbReference type="EMBL" id="JBBUTI010000001">
    <property type="protein sequence ID" value="MEK8045233.1"/>
    <property type="molecule type" value="Genomic_DNA"/>
</dbReference>
<dbReference type="InterPro" id="IPR054363">
    <property type="entry name" value="GH95_cat"/>
</dbReference>